<reference evidence="2" key="1">
    <citation type="submission" date="2023-08" db="EMBL/GenBank/DDBJ databases">
        <title>Rhodospirillaceae gen. nov., a novel taxon isolated from the Yangtze River Yuezi River estuary sludge.</title>
        <authorList>
            <person name="Ruan L."/>
        </authorList>
    </citation>
    <scope>NUCLEOTIDE SEQUENCE [LARGE SCALE GENOMIC DNA]</scope>
    <source>
        <strain evidence="2">R-7</strain>
    </source>
</reference>
<sequence length="64" mass="6881">MAIQYIGINRGQQSGDVTTGAATTGKQIELSVDLAANATRKEVLDSLDKLRDFIVNTRATPFAQ</sequence>
<organism evidence="1 2">
    <name type="scientific">Dongia sedimenti</name>
    <dbReference type="NCBI Taxonomy" id="3064282"/>
    <lineage>
        <taxon>Bacteria</taxon>
        <taxon>Pseudomonadati</taxon>
        <taxon>Pseudomonadota</taxon>
        <taxon>Alphaproteobacteria</taxon>
        <taxon>Rhodospirillales</taxon>
        <taxon>Dongiaceae</taxon>
        <taxon>Dongia</taxon>
    </lineage>
</organism>
<dbReference type="Proteomes" id="UP001230156">
    <property type="component" value="Unassembled WGS sequence"/>
</dbReference>
<accession>A0ABU0YG98</accession>
<keyword evidence="2" id="KW-1185">Reference proteome</keyword>
<protein>
    <submittedName>
        <fullName evidence="1">Uncharacterized protein</fullName>
    </submittedName>
</protein>
<dbReference type="EMBL" id="JAUYVI010000001">
    <property type="protein sequence ID" value="MDQ7246222.1"/>
    <property type="molecule type" value="Genomic_DNA"/>
</dbReference>
<comment type="caution">
    <text evidence="1">The sequence shown here is derived from an EMBL/GenBank/DDBJ whole genome shotgun (WGS) entry which is preliminary data.</text>
</comment>
<evidence type="ECO:0000313" key="1">
    <source>
        <dbReference type="EMBL" id="MDQ7246222.1"/>
    </source>
</evidence>
<proteinExistence type="predicted"/>
<name>A0ABU0YG98_9PROT</name>
<dbReference type="RefSeq" id="WP_379953599.1">
    <property type="nucleotide sequence ID" value="NZ_JAUYVI010000001.1"/>
</dbReference>
<evidence type="ECO:0000313" key="2">
    <source>
        <dbReference type="Proteomes" id="UP001230156"/>
    </source>
</evidence>
<gene>
    <name evidence="1" type="ORF">Q8A70_01030</name>
</gene>